<keyword evidence="3" id="KW-1185">Reference proteome</keyword>
<dbReference type="Ensembl" id="ENSCSAVT00000012152.1">
    <property type="protein sequence ID" value="ENSCSAVP00000012013.1"/>
    <property type="gene ID" value="ENSCSAVG00000007061.1"/>
</dbReference>
<reference evidence="3" key="1">
    <citation type="submission" date="2003-08" db="EMBL/GenBank/DDBJ databases">
        <authorList>
            <person name="Birren B."/>
            <person name="Nusbaum C."/>
            <person name="Abebe A."/>
            <person name="Abouelleil A."/>
            <person name="Adekoya E."/>
            <person name="Ait-zahra M."/>
            <person name="Allen N."/>
            <person name="Allen T."/>
            <person name="An P."/>
            <person name="Anderson M."/>
            <person name="Anderson S."/>
            <person name="Arachchi H."/>
            <person name="Armbruster J."/>
            <person name="Bachantsang P."/>
            <person name="Baldwin J."/>
            <person name="Barry A."/>
            <person name="Bayul T."/>
            <person name="Blitshsteyn B."/>
            <person name="Bloom T."/>
            <person name="Blye J."/>
            <person name="Boguslavskiy L."/>
            <person name="Borowsky M."/>
            <person name="Boukhgalter B."/>
            <person name="Brunache A."/>
            <person name="Butler J."/>
            <person name="Calixte N."/>
            <person name="Calvo S."/>
            <person name="Camarata J."/>
            <person name="Campo K."/>
            <person name="Chang J."/>
            <person name="Cheshatsang Y."/>
            <person name="Citroen M."/>
            <person name="Collymore A."/>
            <person name="Considine T."/>
            <person name="Cook A."/>
            <person name="Cooke P."/>
            <person name="Corum B."/>
            <person name="Cuomo C."/>
            <person name="David R."/>
            <person name="Dawoe T."/>
            <person name="Degray S."/>
            <person name="Dodge S."/>
            <person name="Dooley K."/>
            <person name="Dorje P."/>
            <person name="Dorjee K."/>
            <person name="Dorris L."/>
            <person name="Duffey N."/>
            <person name="Dupes A."/>
            <person name="Elkins T."/>
            <person name="Engels R."/>
            <person name="Erickson J."/>
            <person name="Farina A."/>
            <person name="Faro S."/>
            <person name="Ferreira P."/>
            <person name="Fischer H."/>
            <person name="Fitzgerald M."/>
            <person name="Foley K."/>
            <person name="Gage D."/>
            <person name="Galagan J."/>
            <person name="Gearin G."/>
            <person name="Gnerre S."/>
            <person name="Gnirke A."/>
            <person name="Goyette A."/>
            <person name="Graham J."/>
            <person name="Grandbois E."/>
            <person name="Gyaltsen K."/>
            <person name="Hafez N."/>
            <person name="Hagopian D."/>
            <person name="Hagos B."/>
            <person name="Hall J."/>
            <person name="Hatcher B."/>
            <person name="Heller A."/>
            <person name="Higgins H."/>
            <person name="Honan T."/>
            <person name="Horn A."/>
            <person name="Houde N."/>
            <person name="Hughes L."/>
            <person name="Hulme W."/>
            <person name="Husby E."/>
            <person name="Iliev I."/>
            <person name="Jaffe D."/>
            <person name="Jones C."/>
            <person name="Kamal M."/>
            <person name="Kamat A."/>
            <person name="Kamvysselis M."/>
            <person name="Karlsson E."/>
            <person name="Kells C."/>
            <person name="Kieu A."/>
            <person name="Kisner P."/>
            <person name="Kodira C."/>
            <person name="Kulbokas E."/>
            <person name="Labutti K."/>
            <person name="Lama D."/>
            <person name="Landers T."/>
            <person name="Leger J."/>
            <person name="Levine S."/>
            <person name="Lewis D."/>
            <person name="Lewis T."/>
            <person name="Lindblad-toh K."/>
            <person name="Liu X."/>
            <person name="Lokyitsang T."/>
            <person name="Lokyitsang Y."/>
            <person name="Lucien O."/>
            <person name="Lui A."/>
            <person name="Ma L.J."/>
            <person name="Mabbitt R."/>
            <person name="Macdonald J."/>
            <person name="Maclean C."/>
            <person name="Major J."/>
            <person name="Manning J."/>
            <person name="Marabella R."/>
            <person name="Maru K."/>
            <person name="Matthews C."/>
            <person name="Mauceli E."/>
            <person name="Mccarthy M."/>
            <person name="Mcdonough S."/>
            <person name="Mcghee T."/>
            <person name="Meldrim J."/>
            <person name="Meneus L."/>
            <person name="Mesirov J."/>
            <person name="Mihalev A."/>
            <person name="Mihova T."/>
            <person name="Mikkelsen T."/>
            <person name="Mlenga V."/>
            <person name="Moru K."/>
            <person name="Mozes J."/>
            <person name="Mulrain L."/>
            <person name="Munson G."/>
            <person name="Naylor J."/>
            <person name="Newes C."/>
            <person name="Nguyen C."/>
            <person name="Nguyen N."/>
            <person name="Nguyen T."/>
            <person name="Nicol R."/>
            <person name="Nielsen C."/>
            <person name="Nizzari M."/>
            <person name="Norbu C."/>
            <person name="Norbu N."/>
            <person name="O'donnell P."/>
            <person name="Okoawo O."/>
            <person name="O'leary S."/>
            <person name="Omotosho B."/>
            <person name="O'neill K."/>
            <person name="Osman S."/>
            <person name="Parker S."/>
            <person name="Perrin D."/>
            <person name="Phunkhang P."/>
            <person name="Piqani B."/>
            <person name="Purcell S."/>
            <person name="Rachupka T."/>
            <person name="Ramasamy U."/>
            <person name="Rameau R."/>
            <person name="Ray V."/>
            <person name="Raymond C."/>
            <person name="Retta R."/>
            <person name="Richardson S."/>
            <person name="Rise C."/>
            <person name="Rodriguez J."/>
            <person name="Rogers J."/>
            <person name="Rogov P."/>
            <person name="Rutman M."/>
            <person name="Schupbach R."/>
            <person name="Seaman C."/>
            <person name="Settipalli S."/>
            <person name="Sharpe T."/>
            <person name="Sheridan J."/>
            <person name="Sherpa N."/>
            <person name="Shi J."/>
            <person name="Smirnov S."/>
            <person name="Smith C."/>
            <person name="Sougnez C."/>
            <person name="Spencer B."/>
            <person name="Stalker J."/>
            <person name="Stange-thomann N."/>
            <person name="Stavropoulos S."/>
            <person name="Stetson K."/>
            <person name="Stone C."/>
            <person name="Stone S."/>
            <person name="Stubbs M."/>
            <person name="Talamas J."/>
            <person name="Tchuinga P."/>
            <person name="Tenzing P."/>
            <person name="Tesfaye S."/>
            <person name="Theodore J."/>
            <person name="Thoulutsang Y."/>
            <person name="Topham K."/>
            <person name="Towey S."/>
            <person name="Tsamla T."/>
            <person name="Tsomo N."/>
            <person name="Vallee D."/>
            <person name="Vassiliev H."/>
            <person name="Venkataraman V."/>
            <person name="Vinson J."/>
            <person name="Vo A."/>
            <person name="Wade C."/>
            <person name="Wang S."/>
            <person name="Wangchuk T."/>
            <person name="Wangdi T."/>
            <person name="Whittaker C."/>
            <person name="Wilkinson J."/>
            <person name="Wu Y."/>
            <person name="Wyman D."/>
            <person name="Yadav S."/>
            <person name="Yang S."/>
            <person name="Yang X."/>
            <person name="Yeager S."/>
            <person name="Yee E."/>
            <person name="Young G."/>
            <person name="Zainoun J."/>
            <person name="Zembeck L."/>
            <person name="Zimmer A."/>
            <person name="Zody M."/>
            <person name="Lander E."/>
        </authorList>
    </citation>
    <scope>NUCLEOTIDE SEQUENCE [LARGE SCALE GENOMIC DNA]</scope>
</reference>
<sequence>MLALGMVIGPVAAGGIYDATKSYATSFYMGGGLFTLCALVMFAIPLSLRYFKPAEVEPDAPVEHKVRPAPSIVKPNALRKLAQHQAALQSSKSKFHGDVEKDLKELDEIENEVNGNGHVTDINESGTR</sequence>
<accession>H2Z351</accession>
<feature type="transmembrane region" description="Helical" evidence="1">
    <location>
        <begin position="23"/>
        <end position="44"/>
    </location>
</feature>
<dbReference type="InterPro" id="IPR036259">
    <property type="entry name" value="MFS_trans_sf"/>
</dbReference>
<name>H2Z351_CIOSA</name>
<organism evidence="2 3">
    <name type="scientific">Ciona savignyi</name>
    <name type="common">Pacific transparent sea squirt</name>
    <dbReference type="NCBI Taxonomy" id="51511"/>
    <lineage>
        <taxon>Eukaryota</taxon>
        <taxon>Metazoa</taxon>
        <taxon>Chordata</taxon>
        <taxon>Tunicata</taxon>
        <taxon>Ascidiacea</taxon>
        <taxon>Phlebobranchia</taxon>
        <taxon>Cionidae</taxon>
        <taxon>Ciona</taxon>
    </lineage>
</organism>
<evidence type="ECO:0000313" key="2">
    <source>
        <dbReference type="Ensembl" id="ENSCSAVP00000012013.1"/>
    </source>
</evidence>
<dbReference type="Proteomes" id="UP000007875">
    <property type="component" value="Unassembled WGS sequence"/>
</dbReference>
<keyword evidence="1" id="KW-1133">Transmembrane helix</keyword>
<evidence type="ECO:0000313" key="3">
    <source>
        <dbReference type="Proteomes" id="UP000007875"/>
    </source>
</evidence>
<dbReference type="InParanoid" id="H2Z351"/>
<evidence type="ECO:0000256" key="1">
    <source>
        <dbReference type="SAM" id="Phobius"/>
    </source>
</evidence>
<keyword evidence="1" id="KW-0812">Transmembrane</keyword>
<proteinExistence type="predicted"/>
<reference evidence="2" key="2">
    <citation type="submission" date="2025-08" db="UniProtKB">
        <authorList>
            <consortium name="Ensembl"/>
        </authorList>
    </citation>
    <scope>IDENTIFICATION</scope>
</reference>
<reference evidence="2" key="3">
    <citation type="submission" date="2025-09" db="UniProtKB">
        <authorList>
            <consortium name="Ensembl"/>
        </authorList>
    </citation>
    <scope>IDENTIFICATION</scope>
</reference>
<protein>
    <submittedName>
        <fullName evidence="2">Uncharacterized protein</fullName>
    </submittedName>
</protein>
<dbReference type="HOGENOM" id="CLU_1958801_0_0_1"/>
<dbReference type="SUPFAM" id="SSF103473">
    <property type="entry name" value="MFS general substrate transporter"/>
    <property type="match status" value="1"/>
</dbReference>
<keyword evidence="1" id="KW-0472">Membrane</keyword>
<dbReference type="AlphaFoldDB" id="H2Z351"/>